<dbReference type="NCBIfam" id="NF009603">
    <property type="entry name" value="PRK13055.1"/>
    <property type="match status" value="1"/>
</dbReference>
<dbReference type="InterPro" id="IPR017438">
    <property type="entry name" value="ATP-NAD_kinase_N"/>
</dbReference>
<evidence type="ECO:0000259" key="13">
    <source>
        <dbReference type="PROSITE" id="PS50146"/>
    </source>
</evidence>
<evidence type="ECO:0000256" key="8">
    <source>
        <dbReference type="ARBA" id="ARBA00022840"/>
    </source>
</evidence>
<dbReference type="PROSITE" id="PS50146">
    <property type="entry name" value="DAGK"/>
    <property type="match status" value="1"/>
</dbReference>
<dbReference type="Pfam" id="PF00781">
    <property type="entry name" value="DAGK_cat"/>
    <property type="match status" value="1"/>
</dbReference>
<keyword evidence="15" id="KW-1185">Reference proteome</keyword>
<keyword evidence="6" id="KW-0547">Nucleotide-binding</keyword>
<dbReference type="SUPFAM" id="SSF111331">
    <property type="entry name" value="NAD kinase/diacylglycerol kinase-like"/>
    <property type="match status" value="1"/>
</dbReference>
<keyword evidence="10" id="KW-0443">Lipid metabolism</keyword>
<dbReference type="AlphaFoldDB" id="A0A6V7RCZ3"/>
<keyword evidence="8" id="KW-0067">ATP-binding</keyword>
<dbReference type="NCBIfam" id="NF009874">
    <property type="entry name" value="PRK13337.1"/>
    <property type="match status" value="1"/>
</dbReference>
<comment type="similarity">
    <text evidence="2">Belongs to the diacylglycerol/lipid kinase family.</text>
</comment>
<dbReference type="NCBIfam" id="TIGR00147">
    <property type="entry name" value="YegS/Rv2252/BmrU family lipid kinase"/>
    <property type="match status" value="1"/>
</dbReference>
<dbReference type="EMBL" id="CAJEWD010000006">
    <property type="protein sequence ID" value="CAD2075310.1"/>
    <property type="molecule type" value="Genomic_DNA"/>
</dbReference>
<keyword evidence="11" id="KW-0594">Phospholipid biosynthesis</keyword>
<dbReference type="InterPro" id="IPR045540">
    <property type="entry name" value="YegS/DAGK_C"/>
</dbReference>
<evidence type="ECO:0000313" key="14">
    <source>
        <dbReference type="EMBL" id="CAD2075310.1"/>
    </source>
</evidence>
<comment type="cofactor">
    <cofactor evidence="1">
        <name>Mg(2+)</name>
        <dbReference type="ChEBI" id="CHEBI:18420"/>
    </cofactor>
</comment>
<feature type="domain" description="DAGKc" evidence="13">
    <location>
        <begin position="1"/>
        <end position="131"/>
    </location>
</feature>
<dbReference type="Gene3D" id="3.40.50.10330">
    <property type="entry name" value="Probable inorganic polyphosphate/atp-NAD kinase, domain 1"/>
    <property type="match status" value="1"/>
</dbReference>
<dbReference type="GO" id="GO:0005524">
    <property type="term" value="F:ATP binding"/>
    <property type="evidence" value="ECO:0007669"/>
    <property type="project" value="UniProtKB-KW"/>
</dbReference>
<evidence type="ECO:0000256" key="9">
    <source>
        <dbReference type="ARBA" id="ARBA00022842"/>
    </source>
</evidence>
<keyword evidence="7 14" id="KW-0418">Kinase</keyword>
<dbReference type="PANTHER" id="PTHR12358">
    <property type="entry name" value="SPHINGOSINE KINASE"/>
    <property type="match status" value="1"/>
</dbReference>
<dbReference type="RefSeq" id="WP_185125356.1">
    <property type="nucleotide sequence ID" value="NZ_CAJEWD010000006.1"/>
</dbReference>
<reference evidence="14 15" key="1">
    <citation type="submission" date="2020-07" db="EMBL/GenBank/DDBJ databases">
        <authorList>
            <person name="Criscuolo A."/>
        </authorList>
    </citation>
    <scope>NUCLEOTIDE SEQUENCE [LARGE SCALE GENOMIC DNA]</scope>
    <source>
        <strain evidence="14">CIP111649</strain>
    </source>
</reference>
<dbReference type="GO" id="GO:0046872">
    <property type="term" value="F:metal ion binding"/>
    <property type="evidence" value="ECO:0007669"/>
    <property type="project" value="UniProtKB-KW"/>
</dbReference>
<comment type="caution">
    <text evidence="14">The sequence shown here is derived from an EMBL/GenBank/DDBJ whole genome shotgun (WGS) entry which is preliminary data.</text>
</comment>
<protein>
    <submittedName>
        <fullName evidence="14">Diacylglycerol kinase</fullName>
    </submittedName>
</protein>
<proteinExistence type="inferred from homology"/>
<dbReference type="PANTHER" id="PTHR12358:SF106">
    <property type="entry name" value="LIPID KINASE YEGS"/>
    <property type="match status" value="1"/>
</dbReference>
<evidence type="ECO:0000313" key="15">
    <source>
        <dbReference type="Proteomes" id="UP000589351"/>
    </source>
</evidence>
<evidence type="ECO:0000256" key="11">
    <source>
        <dbReference type="ARBA" id="ARBA00023209"/>
    </source>
</evidence>
<name>A0A6V7RCZ3_9STAP</name>
<keyword evidence="9" id="KW-0460">Magnesium</keyword>
<dbReference type="GO" id="GO:0005886">
    <property type="term" value="C:plasma membrane"/>
    <property type="evidence" value="ECO:0007669"/>
    <property type="project" value="TreeGrafter"/>
</dbReference>
<dbReference type="Pfam" id="PF19279">
    <property type="entry name" value="YegS_C"/>
    <property type="match status" value="1"/>
</dbReference>
<dbReference type="InterPro" id="IPR050187">
    <property type="entry name" value="Lipid_Phosphate_FormReg"/>
</dbReference>
<dbReference type="SMART" id="SM00046">
    <property type="entry name" value="DAGKc"/>
    <property type="match status" value="1"/>
</dbReference>
<evidence type="ECO:0000256" key="6">
    <source>
        <dbReference type="ARBA" id="ARBA00022741"/>
    </source>
</evidence>
<evidence type="ECO:0000256" key="1">
    <source>
        <dbReference type="ARBA" id="ARBA00001946"/>
    </source>
</evidence>
<dbReference type="GO" id="GO:0004143">
    <property type="term" value="F:ATP-dependent diacylglycerol kinase activity"/>
    <property type="evidence" value="ECO:0007669"/>
    <property type="project" value="TreeGrafter"/>
</dbReference>
<evidence type="ECO:0000256" key="7">
    <source>
        <dbReference type="ARBA" id="ARBA00022777"/>
    </source>
</evidence>
<organism evidence="14 15">
    <name type="scientific">Jeotgalicoccus meleagridis</name>
    <dbReference type="NCBI Taxonomy" id="2759181"/>
    <lineage>
        <taxon>Bacteria</taxon>
        <taxon>Bacillati</taxon>
        <taxon>Bacillota</taxon>
        <taxon>Bacilli</taxon>
        <taxon>Bacillales</taxon>
        <taxon>Staphylococcaceae</taxon>
        <taxon>Jeotgalicoccus</taxon>
    </lineage>
</organism>
<evidence type="ECO:0000256" key="3">
    <source>
        <dbReference type="ARBA" id="ARBA00022516"/>
    </source>
</evidence>
<sequence length="317" mass="35091">MKTARIIYNPTAGKETFKNQLSDVLSRFEKSGYITSTHATTGPNDATYAARFACEENFDLIVAVGGDGTVNEVINGLAESDERPALGIIPMGTVNDFTSALNIPNDLDQAVDIILNGKTTKVDLGSMNGKFFMNIAGGGKITEVSYEAPSKLKAVIGSLAYYIKGIELIPQMRSINLRIEHDDELFEGEVMLFLIGLTNSIGGFDKLVPDAKLNDGYFTLLILEDVNLAEFAHILTMATRGEHLKHPKIHYFKARDVKVTSYEEVQLNLDGEFGGVLPAHFQNRREFLKVRVPEEFYEQLNGEETEYSLPDPEEADI</sequence>
<dbReference type="Gene3D" id="2.60.200.40">
    <property type="match status" value="1"/>
</dbReference>
<evidence type="ECO:0000256" key="5">
    <source>
        <dbReference type="ARBA" id="ARBA00022723"/>
    </source>
</evidence>
<dbReference type="InterPro" id="IPR005218">
    <property type="entry name" value="Diacylglycerol/lipid_kinase"/>
</dbReference>
<keyword evidence="3" id="KW-0444">Lipid biosynthesis</keyword>
<evidence type="ECO:0000256" key="4">
    <source>
        <dbReference type="ARBA" id="ARBA00022679"/>
    </source>
</evidence>
<evidence type="ECO:0000256" key="12">
    <source>
        <dbReference type="ARBA" id="ARBA00023264"/>
    </source>
</evidence>
<keyword evidence="12" id="KW-1208">Phospholipid metabolism</keyword>
<dbReference type="InterPro" id="IPR016064">
    <property type="entry name" value="NAD/diacylglycerol_kinase_sf"/>
</dbReference>
<dbReference type="GO" id="GO:0008654">
    <property type="term" value="P:phospholipid biosynthetic process"/>
    <property type="evidence" value="ECO:0007669"/>
    <property type="project" value="UniProtKB-KW"/>
</dbReference>
<evidence type="ECO:0000256" key="2">
    <source>
        <dbReference type="ARBA" id="ARBA00005983"/>
    </source>
</evidence>
<evidence type="ECO:0000256" key="10">
    <source>
        <dbReference type="ARBA" id="ARBA00023098"/>
    </source>
</evidence>
<dbReference type="InterPro" id="IPR001206">
    <property type="entry name" value="Diacylglycerol_kinase_cat_dom"/>
</dbReference>
<keyword evidence="4" id="KW-0808">Transferase</keyword>
<keyword evidence="5" id="KW-0479">Metal-binding</keyword>
<gene>
    <name evidence="14" type="primary">dagK_2</name>
    <name evidence="14" type="ORF">JEODO184_00822</name>
</gene>
<dbReference type="Proteomes" id="UP000589351">
    <property type="component" value="Unassembled WGS sequence"/>
</dbReference>
<accession>A0A6V7RCZ3</accession>